<name>A0A5K7S8P8_9BACT</name>
<evidence type="ECO:0000313" key="6">
    <source>
        <dbReference type="Proteomes" id="UP001193389"/>
    </source>
</evidence>
<feature type="domain" description="Carbohydrate kinase PfkB" evidence="4">
    <location>
        <begin position="47"/>
        <end position="319"/>
    </location>
</feature>
<comment type="similarity">
    <text evidence="1">Belongs to the carbohydrate kinase PfkB family.</text>
</comment>
<dbReference type="InterPro" id="IPR029056">
    <property type="entry name" value="Ribokinase-like"/>
</dbReference>
<dbReference type="RefSeq" id="WP_318350801.1">
    <property type="nucleotide sequence ID" value="NZ_AP018694.1"/>
</dbReference>
<evidence type="ECO:0000256" key="1">
    <source>
        <dbReference type="ARBA" id="ARBA00010688"/>
    </source>
</evidence>
<protein>
    <submittedName>
        <fullName evidence="5">Ribokinase</fullName>
    </submittedName>
</protein>
<dbReference type="SUPFAM" id="SSF53613">
    <property type="entry name" value="Ribokinase-like"/>
    <property type="match status" value="1"/>
</dbReference>
<dbReference type="InterPro" id="IPR052700">
    <property type="entry name" value="Carb_kinase_PfkB-like"/>
</dbReference>
<dbReference type="Proteomes" id="UP001193389">
    <property type="component" value="Chromosome"/>
</dbReference>
<evidence type="ECO:0000256" key="2">
    <source>
        <dbReference type="ARBA" id="ARBA00022679"/>
    </source>
</evidence>
<dbReference type="PANTHER" id="PTHR43320">
    <property type="entry name" value="SUGAR KINASE"/>
    <property type="match status" value="1"/>
</dbReference>
<dbReference type="KEGG" id="anf:AQPE_1997"/>
<organism evidence="5 6">
    <name type="scientific">Aquipluma nitroreducens</name>
    <dbReference type="NCBI Taxonomy" id="2010828"/>
    <lineage>
        <taxon>Bacteria</taxon>
        <taxon>Pseudomonadati</taxon>
        <taxon>Bacteroidota</taxon>
        <taxon>Bacteroidia</taxon>
        <taxon>Marinilabiliales</taxon>
        <taxon>Prolixibacteraceae</taxon>
        <taxon>Aquipluma</taxon>
    </lineage>
</organism>
<dbReference type="Gene3D" id="3.40.1190.20">
    <property type="match status" value="1"/>
</dbReference>
<dbReference type="Pfam" id="PF00294">
    <property type="entry name" value="PfkB"/>
    <property type="match status" value="1"/>
</dbReference>
<accession>A0A5K7S8P8</accession>
<proteinExistence type="inferred from homology"/>
<reference evidence="5" key="1">
    <citation type="journal article" date="2020" name="Int. J. Syst. Evol. Microbiol.">
        <title>Aquipluma nitroreducens gen. nov. sp. nov., a novel facultatively anaerobic bacterium isolated from a freshwater lake.</title>
        <authorList>
            <person name="Watanabe M."/>
            <person name="Kojima H."/>
            <person name="Fukui M."/>
        </authorList>
    </citation>
    <scope>NUCLEOTIDE SEQUENCE</scope>
    <source>
        <strain evidence="5">MeG22</strain>
    </source>
</reference>
<evidence type="ECO:0000256" key="3">
    <source>
        <dbReference type="ARBA" id="ARBA00022777"/>
    </source>
</evidence>
<evidence type="ECO:0000313" key="5">
    <source>
        <dbReference type="EMBL" id="BBE17839.1"/>
    </source>
</evidence>
<dbReference type="AlphaFoldDB" id="A0A5K7S8P8"/>
<dbReference type="EMBL" id="AP018694">
    <property type="protein sequence ID" value="BBE17839.1"/>
    <property type="molecule type" value="Genomic_DNA"/>
</dbReference>
<sequence length="337" mass="36350">MKSFTGAQIKKKSVLGIGNALIDVLITITDDAVLQKFGLPKGSMTLVDAILSAEIKKETKNSKRSIQTGGSAANTVHGIAKLGGQCGYIGKISADEFGDFYLEDFRNNKINTHFFYSETGTGHATGLISPDSERTFGTYLGAAMELTADEMTHEIFRDYGILHIEGYLVQNHALIEAAMRIAKENGLLVSIDMASFNIVEANIDFLHRIIREYVDIVFANEEEATSLTGKSPEEALLEIAEMCSIAVVKLGAHGSLIKSGDRVIRIDAISAKSIDTTGAGDIYAAGFLYALTENLDLEIAGKIGSLLAGNVVEIIGAKIQDETWSKLLPQVELLKKS</sequence>
<dbReference type="GO" id="GO:0016301">
    <property type="term" value="F:kinase activity"/>
    <property type="evidence" value="ECO:0007669"/>
    <property type="project" value="UniProtKB-KW"/>
</dbReference>
<keyword evidence="2" id="KW-0808">Transferase</keyword>
<dbReference type="PROSITE" id="PS00584">
    <property type="entry name" value="PFKB_KINASES_2"/>
    <property type="match status" value="1"/>
</dbReference>
<dbReference type="InterPro" id="IPR002173">
    <property type="entry name" value="Carboh/pur_kinase_PfkB_CS"/>
</dbReference>
<keyword evidence="6" id="KW-1185">Reference proteome</keyword>
<keyword evidence="3" id="KW-0418">Kinase</keyword>
<dbReference type="PANTHER" id="PTHR43320:SF3">
    <property type="entry name" value="CARBOHYDRATE KINASE PFKB DOMAIN-CONTAINING PROTEIN"/>
    <property type="match status" value="1"/>
</dbReference>
<evidence type="ECO:0000259" key="4">
    <source>
        <dbReference type="Pfam" id="PF00294"/>
    </source>
</evidence>
<dbReference type="CDD" id="cd01168">
    <property type="entry name" value="adenosine_kinase"/>
    <property type="match status" value="1"/>
</dbReference>
<dbReference type="InterPro" id="IPR011611">
    <property type="entry name" value="PfkB_dom"/>
</dbReference>
<gene>
    <name evidence="5" type="ORF">AQPE_1997</name>
</gene>